<gene>
    <name evidence="1" type="ORF">EYF80_006580</name>
</gene>
<proteinExistence type="predicted"/>
<dbReference type="Proteomes" id="UP000314294">
    <property type="component" value="Unassembled WGS sequence"/>
</dbReference>
<reference evidence="1 2" key="1">
    <citation type="submission" date="2019-03" db="EMBL/GenBank/DDBJ databases">
        <title>First draft genome of Liparis tanakae, snailfish: a comprehensive survey of snailfish specific genes.</title>
        <authorList>
            <person name="Kim W."/>
            <person name="Song I."/>
            <person name="Jeong J.-H."/>
            <person name="Kim D."/>
            <person name="Kim S."/>
            <person name="Ryu S."/>
            <person name="Song J.Y."/>
            <person name="Lee S.K."/>
        </authorList>
    </citation>
    <scope>NUCLEOTIDE SEQUENCE [LARGE SCALE GENOMIC DNA]</scope>
    <source>
        <tissue evidence="1">Muscle</tissue>
    </source>
</reference>
<organism evidence="1 2">
    <name type="scientific">Liparis tanakae</name>
    <name type="common">Tanaka's snailfish</name>
    <dbReference type="NCBI Taxonomy" id="230148"/>
    <lineage>
        <taxon>Eukaryota</taxon>
        <taxon>Metazoa</taxon>
        <taxon>Chordata</taxon>
        <taxon>Craniata</taxon>
        <taxon>Vertebrata</taxon>
        <taxon>Euteleostomi</taxon>
        <taxon>Actinopterygii</taxon>
        <taxon>Neopterygii</taxon>
        <taxon>Teleostei</taxon>
        <taxon>Neoteleostei</taxon>
        <taxon>Acanthomorphata</taxon>
        <taxon>Eupercaria</taxon>
        <taxon>Perciformes</taxon>
        <taxon>Cottioidei</taxon>
        <taxon>Cottales</taxon>
        <taxon>Liparidae</taxon>
        <taxon>Liparis</taxon>
    </lineage>
</organism>
<evidence type="ECO:0000313" key="1">
    <source>
        <dbReference type="EMBL" id="TNN83247.1"/>
    </source>
</evidence>
<dbReference type="AlphaFoldDB" id="A0A4Z2IZR2"/>
<protein>
    <submittedName>
        <fullName evidence="1">Uncharacterized protein</fullName>
    </submittedName>
</protein>
<sequence>MVIEEKGQDKHFLMRRIHALKDASVRRVRRRGALTKLFDTRGVALQATHVGRFKGAEFALEGLVVPVGETNWQYWQLYLSSRLNSAMAEWLLSWDRSPCMDMKTLSHWTHGWPPAANRCFSSPSDTVALAAATRAAAFPATALLSGSRVTAATAPPADAVEAKGGPISGDISGPISGDISGPITGDISGPITAAAGLSRTFALGNFCGFLFAQQLPPPLLPHGPLLKLLVVVQQMLRKNWERQELQLTGLEELGSRQTRHCPTEPSVHGRADSGQLQCDDVRALASGLLETAFETGLEDLGVDVGFGESTSAGDAGAMSQERGMR</sequence>
<dbReference type="EMBL" id="SRLO01000034">
    <property type="protein sequence ID" value="TNN83247.1"/>
    <property type="molecule type" value="Genomic_DNA"/>
</dbReference>
<keyword evidence="2" id="KW-1185">Reference proteome</keyword>
<evidence type="ECO:0000313" key="2">
    <source>
        <dbReference type="Proteomes" id="UP000314294"/>
    </source>
</evidence>
<name>A0A4Z2IZR2_9TELE</name>
<accession>A0A4Z2IZR2</accession>
<comment type="caution">
    <text evidence="1">The sequence shown here is derived from an EMBL/GenBank/DDBJ whole genome shotgun (WGS) entry which is preliminary data.</text>
</comment>